<dbReference type="GO" id="GO:0006869">
    <property type="term" value="P:lipid transport"/>
    <property type="evidence" value="ECO:0007669"/>
    <property type="project" value="InterPro"/>
</dbReference>
<dbReference type="PANTHER" id="PTHR14096:SF28">
    <property type="entry name" value="APOLIPOPROTEIN L, 1-RELATED"/>
    <property type="match status" value="1"/>
</dbReference>
<dbReference type="Pfam" id="PF05461">
    <property type="entry name" value="ApoL"/>
    <property type="match status" value="1"/>
</dbReference>
<accession>A0A0N5ADK5</accession>
<dbReference type="STRING" id="451379.A0A0N5ADK5"/>
<reference evidence="3" key="1">
    <citation type="submission" date="2017-02" db="UniProtKB">
        <authorList>
            <consortium name="WormBaseParasite"/>
        </authorList>
    </citation>
    <scope>IDENTIFICATION</scope>
</reference>
<dbReference type="InterPro" id="IPR008405">
    <property type="entry name" value="ApoL"/>
</dbReference>
<keyword evidence="2" id="KW-1185">Reference proteome</keyword>
<organism evidence="2 3">
    <name type="scientific">Syphacia muris</name>
    <dbReference type="NCBI Taxonomy" id="451379"/>
    <lineage>
        <taxon>Eukaryota</taxon>
        <taxon>Metazoa</taxon>
        <taxon>Ecdysozoa</taxon>
        <taxon>Nematoda</taxon>
        <taxon>Chromadorea</taxon>
        <taxon>Rhabditida</taxon>
        <taxon>Spirurina</taxon>
        <taxon>Oxyuridomorpha</taxon>
        <taxon>Oxyuroidea</taxon>
        <taxon>Oxyuridae</taxon>
        <taxon>Syphacia</taxon>
    </lineage>
</organism>
<dbReference type="GO" id="GO:0042157">
    <property type="term" value="P:lipoprotein metabolic process"/>
    <property type="evidence" value="ECO:0007669"/>
    <property type="project" value="InterPro"/>
</dbReference>
<dbReference type="GO" id="GO:0016020">
    <property type="term" value="C:membrane"/>
    <property type="evidence" value="ECO:0007669"/>
    <property type="project" value="TreeGrafter"/>
</dbReference>
<dbReference type="Proteomes" id="UP000046393">
    <property type="component" value="Unplaced"/>
</dbReference>
<dbReference type="PANTHER" id="PTHR14096">
    <property type="entry name" value="APOLIPOPROTEIN L"/>
    <property type="match status" value="1"/>
</dbReference>
<sequence length="282" mass="30802">MEQNKEELLPPEYDEQLNHVFFLKSSLSDQEVAKSDSLRRKFFQSYKLFFENRQKLINELRDIADEIIRVQQSCNISHIVGGSLGIAGGTTALIGTAFPPLLFGGLVVTGLATLTNLGTSLTQFLILRKLIQRVSNTSKYDISLLETLEGIYSSLISSNLFDIVENSVTGEVENLESVNLQLGLYGAGSEALAVGMKSLGVGMVEISSNVLKGVGRSAVGIGVVIDGMTIYIRADDLAKGGNSKLSEALRKLADEKEMELNVVKRKINASGLFTAFRHYYVD</sequence>
<dbReference type="AlphaFoldDB" id="A0A0N5ADK5"/>
<dbReference type="WBParaSite" id="SMUV_0000226301-mRNA-1">
    <property type="protein sequence ID" value="SMUV_0000226301-mRNA-1"/>
    <property type="gene ID" value="SMUV_0000226301"/>
</dbReference>
<evidence type="ECO:0000313" key="2">
    <source>
        <dbReference type="Proteomes" id="UP000046393"/>
    </source>
</evidence>
<protein>
    <submittedName>
        <fullName evidence="3">Apolipoprotein L3-like</fullName>
    </submittedName>
</protein>
<dbReference type="GO" id="GO:0008289">
    <property type="term" value="F:lipid binding"/>
    <property type="evidence" value="ECO:0007669"/>
    <property type="project" value="InterPro"/>
</dbReference>
<dbReference type="GO" id="GO:0005576">
    <property type="term" value="C:extracellular region"/>
    <property type="evidence" value="ECO:0007669"/>
    <property type="project" value="InterPro"/>
</dbReference>
<comment type="similarity">
    <text evidence="1">Belongs to the apolipoprotein L family.</text>
</comment>
<evidence type="ECO:0000256" key="1">
    <source>
        <dbReference type="ARBA" id="ARBA00010090"/>
    </source>
</evidence>
<evidence type="ECO:0000313" key="3">
    <source>
        <dbReference type="WBParaSite" id="SMUV_0000226301-mRNA-1"/>
    </source>
</evidence>
<proteinExistence type="inferred from homology"/>
<name>A0A0N5ADK5_9BILA</name>